<evidence type="ECO:0000313" key="3">
    <source>
        <dbReference type="Proteomes" id="UP000474757"/>
    </source>
</evidence>
<evidence type="ECO:0000259" key="1">
    <source>
        <dbReference type="PROSITE" id="PS51819"/>
    </source>
</evidence>
<dbReference type="AlphaFoldDB" id="A0A6B2JIP2"/>
<dbReference type="Pfam" id="PF13468">
    <property type="entry name" value="Glyoxalase_3"/>
    <property type="match status" value="1"/>
</dbReference>
<reference evidence="2 3" key="1">
    <citation type="submission" date="2020-02" db="EMBL/GenBank/DDBJ databases">
        <title>Pseudoroseicyclus tamarix, sp. nov., isolated from offshore sediment of a Tamarix chinensis forest.</title>
        <authorList>
            <person name="Gai Y."/>
        </authorList>
    </citation>
    <scope>NUCLEOTIDE SEQUENCE [LARGE SCALE GENOMIC DNA]</scope>
    <source>
        <strain evidence="2 3">CLL3-39</strain>
    </source>
</reference>
<organism evidence="2 3">
    <name type="scientific">Pseudoroseicyclus tamaricis</name>
    <dbReference type="NCBI Taxonomy" id="2705421"/>
    <lineage>
        <taxon>Bacteria</taxon>
        <taxon>Pseudomonadati</taxon>
        <taxon>Pseudomonadota</taxon>
        <taxon>Alphaproteobacteria</taxon>
        <taxon>Rhodobacterales</taxon>
        <taxon>Paracoccaceae</taxon>
        <taxon>Pseudoroseicyclus</taxon>
    </lineage>
</organism>
<evidence type="ECO:0000313" key="2">
    <source>
        <dbReference type="EMBL" id="NDV01263.1"/>
    </source>
</evidence>
<dbReference type="InterPro" id="IPR029068">
    <property type="entry name" value="Glyas_Bleomycin-R_OHBP_Dase"/>
</dbReference>
<dbReference type="EMBL" id="JAAGAB010000002">
    <property type="protein sequence ID" value="NDV01263.1"/>
    <property type="molecule type" value="Genomic_DNA"/>
</dbReference>
<comment type="caution">
    <text evidence="2">The sequence shown here is derived from an EMBL/GenBank/DDBJ whole genome shotgun (WGS) entry which is preliminary data.</text>
</comment>
<dbReference type="Proteomes" id="UP000474757">
    <property type="component" value="Unassembled WGS sequence"/>
</dbReference>
<dbReference type="SUPFAM" id="SSF54593">
    <property type="entry name" value="Glyoxalase/Bleomycin resistance protein/Dihydroxybiphenyl dioxygenase"/>
    <property type="match status" value="1"/>
</dbReference>
<dbReference type="PANTHER" id="PTHR40265">
    <property type="entry name" value="BLL2707 PROTEIN"/>
    <property type="match status" value="1"/>
</dbReference>
<accession>A0A6B2JIP2</accession>
<feature type="domain" description="VOC" evidence="1">
    <location>
        <begin position="4"/>
        <end position="141"/>
    </location>
</feature>
<sequence length="244" mass="25161">MPTPYDHIVLLVDDLAAAEADFTALGFTVQERADTEHGKTRFRFVSFDDGSYILLTAFASPEDQAAHRLGEVLAAGEGWADWSFTLPDVAETGAAMAAAGHPVKGPVRVANVIAGGTPWGLDLLMCGRGAGGDVALPFLVSDVEGRGARIPAPKPHANGATGMVGLRLTTDDARAVGEALTVIGCEETAPGRYTFADGWVEVLPMDIPGARAGGGILEVVLTGPEAASFDAALTHGAPLTMEAP</sequence>
<name>A0A6B2JIP2_9RHOB</name>
<protein>
    <submittedName>
        <fullName evidence="2">VOC family protein</fullName>
    </submittedName>
</protein>
<dbReference type="RefSeq" id="WP_163892819.1">
    <property type="nucleotide sequence ID" value="NZ_JAAFYS010000002.1"/>
</dbReference>
<gene>
    <name evidence="2" type="ORF">GZA08_09835</name>
</gene>
<dbReference type="InterPro" id="IPR025870">
    <property type="entry name" value="Glyoxalase-like_dom"/>
</dbReference>
<dbReference type="Gene3D" id="3.10.180.10">
    <property type="entry name" value="2,3-Dihydroxybiphenyl 1,2-Dioxygenase, domain 1"/>
    <property type="match status" value="1"/>
</dbReference>
<dbReference type="InterPro" id="IPR037523">
    <property type="entry name" value="VOC_core"/>
</dbReference>
<proteinExistence type="predicted"/>
<keyword evidence="3" id="KW-1185">Reference proteome</keyword>
<dbReference type="PROSITE" id="PS51819">
    <property type="entry name" value="VOC"/>
    <property type="match status" value="1"/>
</dbReference>
<dbReference type="PANTHER" id="PTHR40265:SF1">
    <property type="entry name" value="GLYOXALASE-LIKE DOMAIN-CONTAINING PROTEIN"/>
    <property type="match status" value="1"/>
</dbReference>